<dbReference type="AlphaFoldDB" id="A0A8X6G9F8"/>
<accession>A0A8X6G9F8</accession>
<protein>
    <submittedName>
        <fullName evidence="2">Uncharacterized protein</fullName>
    </submittedName>
</protein>
<keyword evidence="1" id="KW-0472">Membrane</keyword>
<keyword evidence="3" id="KW-1185">Reference proteome</keyword>
<evidence type="ECO:0000313" key="3">
    <source>
        <dbReference type="Proteomes" id="UP000887116"/>
    </source>
</evidence>
<evidence type="ECO:0000256" key="1">
    <source>
        <dbReference type="SAM" id="Phobius"/>
    </source>
</evidence>
<keyword evidence="1" id="KW-1133">Transmembrane helix</keyword>
<keyword evidence="1" id="KW-0812">Transmembrane</keyword>
<comment type="caution">
    <text evidence="2">The sequence shown here is derived from an EMBL/GenBank/DDBJ whole genome shotgun (WGS) entry which is preliminary data.</text>
</comment>
<dbReference type="Proteomes" id="UP000887116">
    <property type="component" value="Unassembled WGS sequence"/>
</dbReference>
<evidence type="ECO:0000313" key="2">
    <source>
        <dbReference type="EMBL" id="GFQ98513.1"/>
    </source>
</evidence>
<sequence length="116" mass="12866">MDPHANDCQVSPVLTKQYASQNSTLALDQLSGPLGQHLTGNTDSATTSYIPWDIPLPNPSSKGNKLFPVTLSREKVFFFIIIITLILVSYMFVIVRLEFYSYDYLFDGGGAMGQNL</sequence>
<feature type="transmembrane region" description="Helical" evidence="1">
    <location>
        <begin position="76"/>
        <end position="95"/>
    </location>
</feature>
<name>A0A8X6G9F8_TRICU</name>
<dbReference type="EMBL" id="BMAO01024895">
    <property type="protein sequence ID" value="GFQ98513.1"/>
    <property type="molecule type" value="Genomic_DNA"/>
</dbReference>
<reference evidence="2" key="1">
    <citation type="submission" date="2020-07" db="EMBL/GenBank/DDBJ databases">
        <title>Multicomponent nature underlies the extraordinary mechanical properties of spider dragline silk.</title>
        <authorList>
            <person name="Kono N."/>
            <person name="Nakamura H."/>
            <person name="Mori M."/>
            <person name="Yoshida Y."/>
            <person name="Ohtoshi R."/>
            <person name="Malay A.D."/>
            <person name="Moran D.A.P."/>
            <person name="Tomita M."/>
            <person name="Numata K."/>
            <person name="Arakawa K."/>
        </authorList>
    </citation>
    <scope>NUCLEOTIDE SEQUENCE</scope>
</reference>
<proteinExistence type="predicted"/>
<gene>
    <name evidence="2" type="ORF">TNCT_409971</name>
</gene>
<organism evidence="2 3">
    <name type="scientific">Trichonephila clavata</name>
    <name type="common">Joro spider</name>
    <name type="synonym">Nephila clavata</name>
    <dbReference type="NCBI Taxonomy" id="2740835"/>
    <lineage>
        <taxon>Eukaryota</taxon>
        <taxon>Metazoa</taxon>
        <taxon>Ecdysozoa</taxon>
        <taxon>Arthropoda</taxon>
        <taxon>Chelicerata</taxon>
        <taxon>Arachnida</taxon>
        <taxon>Araneae</taxon>
        <taxon>Araneomorphae</taxon>
        <taxon>Entelegynae</taxon>
        <taxon>Araneoidea</taxon>
        <taxon>Nephilidae</taxon>
        <taxon>Trichonephila</taxon>
    </lineage>
</organism>